<dbReference type="AlphaFoldDB" id="A0A1A6C5D9"/>
<dbReference type="InterPro" id="IPR000182">
    <property type="entry name" value="GNAT_dom"/>
</dbReference>
<dbReference type="Proteomes" id="UP000029273">
    <property type="component" value="Unassembled WGS sequence"/>
</dbReference>
<keyword evidence="3" id="KW-1185">Reference proteome</keyword>
<evidence type="ECO:0000313" key="3">
    <source>
        <dbReference type="Proteomes" id="UP000029273"/>
    </source>
</evidence>
<dbReference type="InterPro" id="IPR016181">
    <property type="entry name" value="Acyl_CoA_acyltransferase"/>
</dbReference>
<dbReference type="Pfam" id="PF13508">
    <property type="entry name" value="Acetyltransf_7"/>
    <property type="match status" value="1"/>
</dbReference>
<dbReference type="Gene3D" id="3.40.630.30">
    <property type="match status" value="1"/>
</dbReference>
<gene>
    <name evidence="2" type="ORF">Thpro_020814</name>
</gene>
<reference evidence="2 3" key="1">
    <citation type="journal article" date="2014" name="Genome Announc.">
        <title>Draft Genome Sequence of the Iron-Oxidizing, Acidophilic, and Halotolerant 'Thiobacillus prosperus' Type Strain DSM 5130.</title>
        <authorList>
            <person name="Ossandon F.J."/>
            <person name="Cardenas J.P."/>
            <person name="Corbett M."/>
            <person name="Quatrini R."/>
            <person name="Holmes D.S."/>
            <person name="Watkin E."/>
        </authorList>
    </citation>
    <scope>NUCLEOTIDE SEQUENCE [LARGE SCALE GENOMIC DNA]</scope>
    <source>
        <strain evidence="2 3">DSM 5130</strain>
    </source>
</reference>
<evidence type="ECO:0000259" key="1">
    <source>
        <dbReference type="PROSITE" id="PS51186"/>
    </source>
</evidence>
<comment type="caution">
    <text evidence="2">The sequence shown here is derived from an EMBL/GenBank/DDBJ whole genome shotgun (WGS) entry which is preliminary data.</text>
</comment>
<name>A0A1A6C5D9_9GAMM</name>
<evidence type="ECO:0000313" key="2">
    <source>
        <dbReference type="EMBL" id="OBS09764.1"/>
    </source>
</evidence>
<accession>A0A1A6C5D9</accession>
<dbReference type="SUPFAM" id="SSF55729">
    <property type="entry name" value="Acyl-CoA N-acyltransferases (Nat)"/>
    <property type="match status" value="1"/>
</dbReference>
<dbReference type="PROSITE" id="PS51186">
    <property type="entry name" value="GNAT"/>
    <property type="match status" value="1"/>
</dbReference>
<organism evidence="2 3">
    <name type="scientific">Acidihalobacter prosperus</name>
    <dbReference type="NCBI Taxonomy" id="160660"/>
    <lineage>
        <taxon>Bacteria</taxon>
        <taxon>Pseudomonadati</taxon>
        <taxon>Pseudomonadota</taxon>
        <taxon>Gammaproteobacteria</taxon>
        <taxon>Chromatiales</taxon>
        <taxon>Ectothiorhodospiraceae</taxon>
        <taxon>Acidihalobacter</taxon>
    </lineage>
</organism>
<dbReference type="GO" id="GO:0016747">
    <property type="term" value="F:acyltransferase activity, transferring groups other than amino-acyl groups"/>
    <property type="evidence" value="ECO:0007669"/>
    <property type="project" value="InterPro"/>
</dbReference>
<dbReference type="OrthoDB" id="6683715at2"/>
<proteinExistence type="predicted"/>
<dbReference type="CDD" id="cd04301">
    <property type="entry name" value="NAT_SF"/>
    <property type="match status" value="1"/>
</dbReference>
<feature type="domain" description="N-acetyltransferase" evidence="1">
    <location>
        <begin position="6"/>
        <end position="153"/>
    </location>
</feature>
<dbReference type="RefSeq" id="WP_038092237.1">
    <property type="nucleotide sequence ID" value="NZ_JQSG02000002.1"/>
</dbReference>
<sequence>MKIELIQEYEISPAAHAKIIDLKNRCFPDHQKPWSYYKQLPHFRFLVYDDTSLIAHMGVDHRVIAVDDQPRTIFGIVDLCVDPQFRDRGIASELLDKLSELARRSRIDFLFAIVNRARLYERNGFQGLDALCLWLRINDHKNYGAAVERIANEIMVKQIGEKGWVDGPIDLLGYMF</sequence>
<protein>
    <submittedName>
        <fullName evidence="2">Acetyltransferase</fullName>
    </submittedName>
</protein>
<dbReference type="EMBL" id="JQSG02000002">
    <property type="protein sequence ID" value="OBS09764.1"/>
    <property type="molecule type" value="Genomic_DNA"/>
</dbReference>
<dbReference type="STRING" id="160660.BJI67_06020"/>